<sequence length="292" mass="32921">MSDHKTAAAAAAPDHHPPSQTTKPLPHSEDYAPYPKLDPNDVVPPPQSETWTSVSMPLNPRRNWNHRQRRRLQSPIRRFTSRREADRRRSCHLHAGGVQSLHKMDSVKDVLGKWGKKAAEATKKAEDLAGNMWQHLKTGPSFADAAVARIAQSTKVLAEGGYEKIFRQNFETVPEEQLQKTYACYLSTSAGPVMGILYLSTAKLAFCSDDPLSYKNGDQTEWSYYKVVIPLHQLKAINPSTSKVKSAEKYIQVVSVDNHEFWFMSFVNYDSAVKHLQEVLHPTQPQPQPHGL</sequence>
<organism evidence="4 5">
    <name type="scientific">Prunus yedoensis var. nudiflora</name>
    <dbReference type="NCBI Taxonomy" id="2094558"/>
    <lineage>
        <taxon>Eukaryota</taxon>
        <taxon>Viridiplantae</taxon>
        <taxon>Streptophyta</taxon>
        <taxon>Embryophyta</taxon>
        <taxon>Tracheophyta</taxon>
        <taxon>Spermatophyta</taxon>
        <taxon>Magnoliopsida</taxon>
        <taxon>eudicotyledons</taxon>
        <taxon>Gunneridae</taxon>
        <taxon>Pentapetalae</taxon>
        <taxon>rosids</taxon>
        <taxon>fabids</taxon>
        <taxon>Rosales</taxon>
        <taxon>Rosaceae</taxon>
        <taxon>Amygdaloideae</taxon>
        <taxon>Amygdaleae</taxon>
        <taxon>Prunus</taxon>
    </lineage>
</organism>
<evidence type="ECO:0000256" key="2">
    <source>
        <dbReference type="SAM" id="MobiDB-lite"/>
    </source>
</evidence>
<protein>
    <submittedName>
        <fullName evidence="4">GEM-like protein 1</fullName>
    </submittedName>
</protein>
<evidence type="ECO:0000259" key="3">
    <source>
        <dbReference type="SMART" id="SM00568"/>
    </source>
</evidence>
<proteinExistence type="inferred from homology"/>
<name>A0A314XF59_PRUYE</name>
<keyword evidence="5" id="KW-1185">Reference proteome</keyword>
<dbReference type="InterPro" id="IPR004182">
    <property type="entry name" value="GRAM"/>
</dbReference>
<accession>A0A314XF59</accession>
<dbReference type="CDD" id="cd13222">
    <property type="entry name" value="PH-GRAM_GEM"/>
    <property type="match status" value="1"/>
</dbReference>
<feature type="domain" description="GRAM" evidence="3">
    <location>
        <begin position="164"/>
        <end position="241"/>
    </location>
</feature>
<comment type="caution">
    <text evidence="4">The sequence shown here is derived from an EMBL/GenBank/DDBJ whole genome shotgun (WGS) entry which is preliminary data.</text>
</comment>
<dbReference type="Pfam" id="PF02893">
    <property type="entry name" value="GRAM"/>
    <property type="match status" value="1"/>
</dbReference>
<gene>
    <name evidence="4" type="ORF">Pyn_34055</name>
</gene>
<evidence type="ECO:0000256" key="1">
    <source>
        <dbReference type="ARBA" id="ARBA00009414"/>
    </source>
</evidence>
<dbReference type="InterPro" id="IPR011993">
    <property type="entry name" value="PH-like_dom_sf"/>
</dbReference>
<comment type="similarity">
    <text evidence="1">Belongs to the GEM family.</text>
</comment>
<dbReference type="OrthoDB" id="640718at2759"/>
<dbReference type="Proteomes" id="UP000250321">
    <property type="component" value="Unassembled WGS sequence"/>
</dbReference>
<dbReference type="PANTHER" id="PTHR31969">
    <property type="entry name" value="GEM-LIKE PROTEIN 2"/>
    <property type="match status" value="1"/>
</dbReference>
<dbReference type="AlphaFoldDB" id="A0A314XF59"/>
<reference evidence="4 5" key="1">
    <citation type="submission" date="2018-02" db="EMBL/GenBank/DDBJ databases">
        <title>Draft genome of wild Prunus yedoensis var. nudiflora.</title>
        <authorList>
            <person name="Baek S."/>
            <person name="Kim J.-H."/>
            <person name="Choi K."/>
            <person name="Kim G.-B."/>
            <person name="Cho A."/>
            <person name="Jang H."/>
            <person name="Shin C.-H."/>
            <person name="Yu H.-J."/>
            <person name="Mun J.-H."/>
        </authorList>
    </citation>
    <scope>NUCLEOTIDE SEQUENCE [LARGE SCALE GENOMIC DNA]</scope>
    <source>
        <strain evidence="5">cv. Jeju island</strain>
        <tissue evidence="4">Leaf</tissue>
    </source>
</reference>
<dbReference type="InterPro" id="IPR037848">
    <property type="entry name" value="GEM-like"/>
</dbReference>
<evidence type="ECO:0000313" key="4">
    <source>
        <dbReference type="EMBL" id="PQP91832.1"/>
    </source>
</evidence>
<dbReference type="EMBL" id="PJQY01002662">
    <property type="protein sequence ID" value="PQP91832.1"/>
    <property type="molecule type" value="Genomic_DNA"/>
</dbReference>
<feature type="region of interest" description="Disordered" evidence="2">
    <location>
        <begin position="1"/>
        <end position="56"/>
    </location>
</feature>
<dbReference type="SMART" id="SM00568">
    <property type="entry name" value="GRAM"/>
    <property type="match status" value="1"/>
</dbReference>
<dbReference type="Gene3D" id="2.30.29.30">
    <property type="entry name" value="Pleckstrin-homology domain (PH domain)/Phosphotyrosine-binding domain (PTB)"/>
    <property type="match status" value="1"/>
</dbReference>
<evidence type="ECO:0000313" key="5">
    <source>
        <dbReference type="Proteomes" id="UP000250321"/>
    </source>
</evidence>
<dbReference type="STRING" id="2094558.A0A314XF59"/>